<proteinExistence type="predicted"/>
<evidence type="ECO:0008006" key="3">
    <source>
        <dbReference type="Google" id="ProtNLM"/>
    </source>
</evidence>
<gene>
    <name evidence="1" type="ORF">MCHLO_06894</name>
</gene>
<organism evidence="1 2">
    <name type="scientific">Mycena chlorophos</name>
    <name type="common">Agaric fungus</name>
    <name type="synonym">Agaricus chlorophos</name>
    <dbReference type="NCBI Taxonomy" id="658473"/>
    <lineage>
        <taxon>Eukaryota</taxon>
        <taxon>Fungi</taxon>
        <taxon>Dikarya</taxon>
        <taxon>Basidiomycota</taxon>
        <taxon>Agaricomycotina</taxon>
        <taxon>Agaricomycetes</taxon>
        <taxon>Agaricomycetidae</taxon>
        <taxon>Agaricales</taxon>
        <taxon>Marasmiineae</taxon>
        <taxon>Mycenaceae</taxon>
        <taxon>Mycena</taxon>
    </lineage>
</organism>
<protein>
    <recommendedName>
        <fullName evidence="3">F-box domain-containing protein</fullName>
    </recommendedName>
</protein>
<dbReference type="EMBL" id="DF845688">
    <property type="protein sequence ID" value="GAT49589.1"/>
    <property type="molecule type" value="Genomic_DNA"/>
</dbReference>
<reference evidence="1" key="1">
    <citation type="submission" date="2014-09" db="EMBL/GenBank/DDBJ databases">
        <title>Genome sequence of the luminous mushroom Mycena chlorophos for searching fungal bioluminescence genes.</title>
        <authorList>
            <person name="Tanaka Y."/>
            <person name="Kasuga D."/>
            <person name="Oba Y."/>
            <person name="Hase S."/>
            <person name="Sato K."/>
            <person name="Oba Y."/>
            <person name="Sakakibara Y."/>
        </authorList>
    </citation>
    <scope>NUCLEOTIDE SEQUENCE</scope>
</reference>
<evidence type="ECO:0000313" key="1">
    <source>
        <dbReference type="EMBL" id="GAT49589.1"/>
    </source>
</evidence>
<name>A0ABQ0LES8_MYCCL</name>
<evidence type="ECO:0000313" key="2">
    <source>
        <dbReference type="Proteomes" id="UP000815677"/>
    </source>
</evidence>
<feature type="non-terminal residue" evidence="1">
    <location>
        <position position="300"/>
    </location>
</feature>
<accession>A0ABQ0LES8</accession>
<dbReference type="Proteomes" id="UP000815677">
    <property type="component" value="Unassembled WGS sequence"/>
</dbReference>
<sequence length="300" mass="33343">MLSEEFKLADTGFALGATGRRQSCWSALASAVHGGDPTAEFGRFQETILWHASSAMNCKSLLADAKRINERHTNLSSCQQNVRNNGPLMCCWAAAPKNYVEGKRKKVIPRDLKLRALAPSIYKGVVGCRAHPQAPTHSPGLVIRASYGLKTFHENTCIASYLSRHRSRFAFFFMPNEMSTTLWKRSCSPLSIARWLTSSPPKPTLTTMTTDAPIAKLPVELLGEIFLASMPTHQTWADIPMSEELAPLALEALTLSHVCATWRAVALSLPMLWSTLWIDRPRTAHLQMVKLCLERTNTHS</sequence>
<keyword evidence="2" id="KW-1185">Reference proteome</keyword>